<evidence type="ECO:0000256" key="6">
    <source>
        <dbReference type="ARBA" id="ARBA00047665"/>
    </source>
</evidence>
<dbReference type="InterPro" id="IPR029043">
    <property type="entry name" value="GcvT/YgfZ_C"/>
</dbReference>
<dbReference type="PANTHER" id="PTHR43757">
    <property type="entry name" value="AMINOMETHYLTRANSFERASE"/>
    <property type="match status" value="1"/>
</dbReference>
<dbReference type="InterPro" id="IPR006223">
    <property type="entry name" value="GcvT"/>
</dbReference>
<feature type="domain" description="Aminomethyltransferase C-terminal" evidence="10">
    <location>
        <begin position="308"/>
        <end position="389"/>
    </location>
</feature>
<dbReference type="OMA" id="MPVQYPA"/>
<dbReference type="SUPFAM" id="SSF103025">
    <property type="entry name" value="Folate-binding domain"/>
    <property type="match status" value="1"/>
</dbReference>
<evidence type="ECO:0000256" key="1">
    <source>
        <dbReference type="ARBA" id="ARBA00008609"/>
    </source>
</evidence>
<dbReference type="NCBIfam" id="NF001567">
    <property type="entry name" value="PRK00389.1"/>
    <property type="match status" value="1"/>
</dbReference>
<evidence type="ECO:0000256" key="3">
    <source>
        <dbReference type="ARBA" id="ARBA00022576"/>
    </source>
</evidence>
<gene>
    <name evidence="11" type="primary">TBLA0G02990</name>
    <name evidence="11" type="ORF">TBLA_0G02990</name>
</gene>
<dbReference type="Gene3D" id="3.30.70.1400">
    <property type="entry name" value="Aminomethyltransferase beta-barrel domains"/>
    <property type="match status" value="1"/>
</dbReference>
<dbReference type="GeneID" id="14497368"/>
<dbReference type="InterPro" id="IPR006222">
    <property type="entry name" value="GCVT_N"/>
</dbReference>
<proteinExistence type="inferred from homology"/>
<dbReference type="FunFam" id="3.30.70.1400:FF:000001">
    <property type="entry name" value="Aminomethyltransferase"/>
    <property type="match status" value="1"/>
</dbReference>
<evidence type="ECO:0000256" key="2">
    <source>
        <dbReference type="ARBA" id="ARBA00012616"/>
    </source>
</evidence>
<keyword evidence="12" id="KW-1185">Reference proteome</keyword>
<dbReference type="RefSeq" id="XP_004181755.1">
    <property type="nucleotide sequence ID" value="XM_004181707.1"/>
</dbReference>
<keyword evidence="8" id="KW-0809">Transit peptide</keyword>
<evidence type="ECO:0000313" key="12">
    <source>
        <dbReference type="Proteomes" id="UP000002866"/>
    </source>
</evidence>
<reference evidence="11 12" key="1">
    <citation type="journal article" date="2011" name="Proc. Natl. Acad. Sci. U.S.A.">
        <title>Evolutionary erosion of yeast sex chromosomes by mating-type switching accidents.</title>
        <authorList>
            <person name="Gordon J.L."/>
            <person name="Armisen D."/>
            <person name="Proux-Wera E."/>
            <person name="Oheigeartaigh S.S."/>
            <person name="Byrne K.P."/>
            <person name="Wolfe K.H."/>
        </authorList>
    </citation>
    <scope>NUCLEOTIDE SEQUENCE [LARGE SCALE GENOMIC DNA]</scope>
    <source>
        <strain evidence="12">ATCC 34711 / CBS 6284 / DSM 70876 / NBRC 10599 / NRRL Y-10934 / UCD 77-7</strain>
    </source>
</reference>
<keyword evidence="8" id="KW-0496">Mitochondrion</keyword>
<evidence type="ECO:0000256" key="8">
    <source>
        <dbReference type="RuleBase" id="RU003981"/>
    </source>
</evidence>
<dbReference type="AlphaFoldDB" id="I2H784"/>
<dbReference type="FunCoup" id="I2H784">
    <property type="interactions" value="1310"/>
</dbReference>
<dbReference type="STRING" id="1071380.I2H784"/>
<dbReference type="InterPro" id="IPR027266">
    <property type="entry name" value="TrmE/GcvT-like"/>
</dbReference>
<dbReference type="HOGENOM" id="CLU_007884_10_0_1"/>
<dbReference type="GO" id="GO:0006546">
    <property type="term" value="P:glycine catabolic process"/>
    <property type="evidence" value="ECO:0007669"/>
    <property type="project" value="InterPro"/>
</dbReference>
<sequence>MLKSTVTKRLNSSVTKASLKKTALHDLHVELGGTMVPYAGYSMPVLYKGQTHIESHNWTRTNAGLFDVSHMMQSRLTGKNAVSFLHKVTPTDFESLKADQGTLSVLLNNTGGIVDDTMITKEKENSFYVVTNAGCIKRDTEFLLGELKQIGEDVNWEVIKDKSLLALQGPKASQVFEKLLKEGQTTKDLYFGSRRSFQLYDGTTIDVARSGYTGEDGFEISVPNDKAENFARLLLDNSETKPIGLAARDSLRLEAGMCLYGHELDETITPVESGLNWLISKSRRAGEKGKFNGFDNIMDQLNNKNYTRTRIAFKYLGKGPAARPDAKIFTTDKSKQIGIVTSGSASPSLGNINIGQGYVDKAFRKSGTELLVEVRNKMFPIVLEKMPLFLLVTTEVK</sequence>
<dbReference type="Proteomes" id="UP000002866">
    <property type="component" value="Chromosome 7"/>
</dbReference>
<keyword evidence="4 8" id="KW-0808">Transferase</keyword>
<feature type="binding site" evidence="7">
    <location>
        <position position="219"/>
    </location>
    <ligand>
        <name>substrate</name>
    </ligand>
</feature>
<dbReference type="InterPro" id="IPR028896">
    <property type="entry name" value="GcvT/YgfZ/DmdA"/>
</dbReference>
<evidence type="ECO:0000256" key="4">
    <source>
        <dbReference type="ARBA" id="ARBA00022679"/>
    </source>
</evidence>
<comment type="function">
    <text evidence="8">The glycine cleavage system catalyzes the degradation of glycine.</text>
</comment>
<dbReference type="OrthoDB" id="10263536at2759"/>
<dbReference type="GO" id="GO:0006730">
    <property type="term" value="P:one-carbon metabolic process"/>
    <property type="evidence" value="ECO:0007669"/>
    <property type="project" value="EnsemblFungi"/>
</dbReference>
<keyword evidence="3 8" id="KW-0032">Aminotransferase</keyword>
<dbReference type="GO" id="GO:0004047">
    <property type="term" value="F:aminomethyltransferase activity"/>
    <property type="evidence" value="ECO:0007669"/>
    <property type="project" value="UniProtKB-EC"/>
</dbReference>
<dbReference type="Gene3D" id="4.10.1250.10">
    <property type="entry name" value="Aminomethyltransferase fragment"/>
    <property type="match status" value="1"/>
</dbReference>
<dbReference type="GO" id="GO:0008483">
    <property type="term" value="F:transaminase activity"/>
    <property type="evidence" value="ECO:0007669"/>
    <property type="project" value="UniProtKB-KW"/>
</dbReference>
<dbReference type="NCBIfam" id="TIGR00528">
    <property type="entry name" value="gcvT"/>
    <property type="match status" value="1"/>
</dbReference>
<dbReference type="EC" id="2.1.2.10" evidence="2 8"/>
<dbReference type="SUPFAM" id="SSF101790">
    <property type="entry name" value="Aminomethyltransferase beta-barrel domain"/>
    <property type="match status" value="1"/>
</dbReference>
<dbReference type="InterPro" id="IPR013977">
    <property type="entry name" value="GcvT_C"/>
</dbReference>
<dbReference type="KEGG" id="tbl:TBLA_0G02990"/>
<dbReference type="GO" id="GO:0005960">
    <property type="term" value="C:glycine cleavage complex"/>
    <property type="evidence" value="ECO:0007669"/>
    <property type="project" value="EnsemblFungi"/>
</dbReference>
<evidence type="ECO:0000313" key="11">
    <source>
        <dbReference type="EMBL" id="CCH62236.1"/>
    </source>
</evidence>
<evidence type="ECO:0000256" key="5">
    <source>
        <dbReference type="ARBA" id="ARBA00031395"/>
    </source>
</evidence>
<organism evidence="11 12">
    <name type="scientific">Henningerozyma blattae (strain ATCC 34711 / CBS 6284 / DSM 70876 / NBRC 10599 / NRRL Y-10934 / UCD 77-7)</name>
    <name type="common">Yeast</name>
    <name type="synonym">Tetrapisispora blattae</name>
    <dbReference type="NCBI Taxonomy" id="1071380"/>
    <lineage>
        <taxon>Eukaryota</taxon>
        <taxon>Fungi</taxon>
        <taxon>Dikarya</taxon>
        <taxon>Ascomycota</taxon>
        <taxon>Saccharomycotina</taxon>
        <taxon>Saccharomycetes</taxon>
        <taxon>Saccharomycetales</taxon>
        <taxon>Saccharomycetaceae</taxon>
        <taxon>Henningerozyma</taxon>
    </lineage>
</organism>
<dbReference type="InParanoid" id="I2H784"/>
<name>I2H784_HENB6</name>
<dbReference type="GO" id="GO:0005739">
    <property type="term" value="C:mitochondrion"/>
    <property type="evidence" value="ECO:0007669"/>
    <property type="project" value="UniProtKB-SubCell"/>
</dbReference>
<dbReference type="Gene3D" id="3.30.1360.120">
    <property type="entry name" value="Probable tRNA modification gtpase trme, domain 1"/>
    <property type="match status" value="1"/>
</dbReference>
<comment type="subcellular location">
    <subcellularLocation>
        <location evidence="8">Mitochondrion</location>
    </subcellularLocation>
</comment>
<accession>I2H784</accession>
<feature type="domain" description="GCVT N-terminal" evidence="9">
    <location>
        <begin position="24"/>
        <end position="281"/>
    </location>
</feature>
<dbReference type="EMBL" id="HE806322">
    <property type="protein sequence ID" value="CCH62236.1"/>
    <property type="molecule type" value="Genomic_DNA"/>
</dbReference>
<comment type="catalytic activity">
    <reaction evidence="6 8">
        <text>N(6)-[(R)-S(8)-aminomethyldihydrolipoyl]-L-lysyl-[protein] + (6S)-5,6,7,8-tetrahydrofolate = N(6)-[(R)-dihydrolipoyl]-L-lysyl-[protein] + (6R)-5,10-methylene-5,6,7,8-tetrahydrofolate + NH4(+)</text>
        <dbReference type="Rhea" id="RHEA:16945"/>
        <dbReference type="Rhea" id="RHEA-COMP:10475"/>
        <dbReference type="Rhea" id="RHEA-COMP:10492"/>
        <dbReference type="ChEBI" id="CHEBI:15636"/>
        <dbReference type="ChEBI" id="CHEBI:28938"/>
        <dbReference type="ChEBI" id="CHEBI:57453"/>
        <dbReference type="ChEBI" id="CHEBI:83100"/>
        <dbReference type="ChEBI" id="CHEBI:83143"/>
        <dbReference type="EC" id="2.1.2.10"/>
    </reaction>
</comment>
<dbReference type="PANTHER" id="PTHR43757:SF2">
    <property type="entry name" value="AMINOMETHYLTRANSFERASE, MITOCHONDRIAL"/>
    <property type="match status" value="1"/>
</dbReference>
<dbReference type="Pfam" id="PF01571">
    <property type="entry name" value="GCV_T"/>
    <property type="match status" value="1"/>
</dbReference>
<dbReference type="Pfam" id="PF08669">
    <property type="entry name" value="GCV_T_C"/>
    <property type="match status" value="1"/>
</dbReference>
<evidence type="ECO:0000259" key="9">
    <source>
        <dbReference type="Pfam" id="PF01571"/>
    </source>
</evidence>
<protein>
    <recommendedName>
        <fullName evidence="2 8">Aminomethyltransferase</fullName>
        <ecNumber evidence="2 8">2.1.2.10</ecNumber>
    </recommendedName>
    <alternativeName>
        <fullName evidence="5 8">Glycine cleavage system T protein</fullName>
    </alternativeName>
</protein>
<dbReference type="PIRSF" id="PIRSF006487">
    <property type="entry name" value="GcvT"/>
    <property type="match status" value="1"/>
</dbReference>
<evidence type="ECO:0000256" key="7">
    <source>
        <dbReference type="PIRSR" id="PIRSR006487-1"/>
    </source>
</evidence>
<dbReference type="Gene3D" id="2.40.30.110">
    <property type="entry name" value="Aminomethyltransferase beta-barrel domains"/>
    <property type="match status" value="1"/>
</dbReference>
<dbReference type="eggNOG" id="KOG2770">
    <property type="taxonomic scope" value="Eukaryota"/>
</dbReference>
<comment type="similarity">
    <text evidence="1 8">Belongs to the GcvT family.</text>
</comment>
<comment type="subunit">
    <text evidence="8">The glycine cleavage system is composed of four proteins: P, T, L and H.</text>
</comment>
<evidence type="ECO:0000259" key="10">
    <source>
        <dbReference type="Pfam" id="PF08669"/>
    </source>
</evidence>